<dbReference type="SUPFAM" id="SSF53098">
    <property type="entry name" value="Ribonuclease H-like"/>
    <property type="match status" value="1"/>
</dbReference>
<dbReference type="CDD" id="cd06222">
    <property type="entry name" value="RNase_H_like"/>
    <property type="match status" value="1"/>
</dbReference>
<evidence type="ECO:0000313" key="2">
    <source>
        <dbReference type="EMBL" id="KAK8999290.1"/>
    </source>
</evidence>
<keyword evidence="3" id="KW-1185">Reference proteome</keyword>
<organism evidence="2 3">
    <name type="scientific">Hibiscus sabdariffa</name>
    <name type="common">roselle</name>
    <dbReference type="NCBI Taxonomy" id="183260"/>
    <lineage>
        <taxon>Eukaryota</taxon>
        <taxon>Viridiplantae</taxon>
        <taxon>Streptophyta</taxon>
        <taxon>Embryophyta</taxon>
        <taxon>Tracheophyta</taxon>
        <taxon>Spermatophyta</taxon>
        <taxon>Magnoliopsida</taxon>
        <taxon>eudicotyledons</taxon>
        <taxon>Gunneridae</taxon>
        <taxon>Pentapetalae</taxon>
        <taxon>rosids</taxon>
        <taxon>malvids</taxon>
        <taxon>Malvales</taxon>
        <taxon>Malvaceae</taxon>
        <taxon>Malvoideae</taxon>
        <taxon>Hibiscus</taxon>
    </lineage>
</organism>
<dbReference type="Pfam" id="PF13456">
    <property type="entry name" value="RVT_3"/>
    <property type="match status" value="1"/>
</dbReference>
<dbReference type="InterPro" id="IPR012337">
    <property type="entry name" value="RNaseH-like_sf"/>
</dbReference>
<dbReference type="PANTHER" id="PTHR47074">
    <property type="entry name" value="BNAC02G40300D PROTEIN"/>
    <property type="match status" value="1"/>
</dbReference>
<comment type="caution">
    <text evidence="2">The sequence shown here is derived from an EMBL/GenBank/DDBJ whole genome shotgun (WGS) entry which is preliminary data.</text>
</comment>
<dbReference type="InterPro" id="IPR036397">
    <property type="entry name" value="RNaseH_sf"/>
</dbReference>
<sequence>MKYPHLHVVDAFVAEALSCLQAAIFAKELGFTRLIIEGDSHTVIRKLCNSAADISVIPPIVHDIKEAARDFESVTYCFVHREANNAAHTLTRKGRSLSSTSYWIEEAPPGATSAAELDKEGLNLLL</sequence>
<dbReference type="InterPro" id="IPR044730">
    <property type="entry name" value="RNase_H-like_dom_plant"/>
</dbReference>
<proteinExistence type="predicted"/>
<dbReference type="InterPro" id="IPR052929">
    <property type="entry name" value="RNase_H-like_EbsB-rel"/>
</dbReference>
<dbReference type="InterPro" id="IPR002156">
    <property type="entry name" value="RNaseH_domain"/>
</dbReference>
<protein>
    <recommendedName>
        <fullName evidence="1">RNase H type-1 domain-containing protein</fullName>
    </recommendedName>
</protein>
<evidence type="ECO:0000259" key="1">
    <source>
        <dbReference type="Pfam" id="PF13456"/>
    </source>
</evidence>
<dbReference type="Gene3D" id="3.30.420.10">
    <property type="entry name" value="Ribonuclease H-like superfamily/Ribonuclease H"/>
    <property type="match status" value="1"/>
</dbReference>
<feature type="domain" description="RNase H type-1" evidence="1">
    <location>
        <begin position="9"/>
        <end position="93"/>
    </location>
</feature>
<gene>
    <name evidence="2" type="ORF">V6N11_070466</name>
</gene>
<dbReference type="EMBL" id="JBBPBN010000040">
    <property type="protein sequence ID" value="KAK8999290.1"/>
    <property type="molecule type" value="Genomic_DNA"/>
</dbReference>
<dbReference type="PANTHER" id="PTHR47074:SF61">
    <property type="entry name" value="RNASE H TYPE-1 DOMAIN-CONTAINING PROTEIN"/>
    <property type="match status" value="1"/>
</dbReference>
<dbReference type="Proteomes" id="UP001396334">
    <property type="component" value="Unassembled WGS sequence"/>
</dbReference>
<evidence type="ECO:0000313" key="3">
    <source>
        <dbReference type="Proteomes" id="UP001396334"/>
    </source>
</evidence>
<reference evidence="2 3" key="1">
    <citation type="journal article" date="2024" name="G3 (Bethesda)">
        <title>Genome assembly of Hibiscus sabdariffa L. provides insights into metabolisms of medicinal natural products.</title>
        <authorList>
            <person name="Kim T."/>
        </authorList>
    </citation>
    <scope>NUCLEOTIDE SEQUENCE [LARGE SCALE GENOMIC DNA]</scope>
    <source>
        <strain evidence="2">TK-2024</strain>
        <tissue evidence="2">Old leaves</tissue>
    </source>
</reference>
<accession>A0ABR2QF24</accession>
<name>A0ABR2QF24_9ROSI</name>